<evidence type="ECO:0000313" key="8">
    <source>
        <dbReference type="EMBL" id="MDK2561923.1"/>
    </source>
</evidence>
<gene>
    <name evidence="8" type="ORF">QOZ84_00050</name>
</gene>
<name>A0ABT7E784_9FIRM</name>
<dbReference type="InterPro" id="IPR045121">
    <property type="entry name" value="CoAse"/>
</dbReference>
<dbReference type="PANTHER" id="PTHR12992">
    <property type="entry name" value="NUDIX HYDROLASE"/>
    <property type="match status" value="1"/>
</dbReference>
<evidence type="ECO:0000256" key="1">
    <source>
        <dbReference type="ARBA" id="ARBA00001936"/>
    </source>
</evidence>
<comment type="caution">
    <text evidence="8">The sequence shown here is derived from an EMBL/GenBank/DDBJ whole genome shotgun (WGS) entry which is preliminary data.</text>
</comment>
<protein>
    <submittedName>
        <fullName evidence="8">CoA pyrophosphatase</fullName>
        <ecNumber evidence="8">3.6.1.55</ecNumber>
    </submittedName>
</protein>
<evidence type="ECO:0000256" key="4">
    <source>
        <dbReference type="ARBA" id="ARBA00022801"/>
    </source>
</evidence>
<evidence type="ECO:0000313" key="9">
    <source>
        <dbReference type="Proteomes" id="UP001301012"/>
    </source>
</evidence>
<reference evidence="8 9" key="1">
    <citation type="submission" date="2023-05" db="EMBL/GenBank/DDBJ databases">
        <title>Rombocin, a short stable natural nisin variant, displays selective antimicrobial activity against Listeria monocytogenes and employs dual mode of action to kill target bacterial strains.</title>
        <authorList>
            <person name="Wambui J."/>
            <person name="Stephan R."/>
            <person name="Kuipers O.P."/>
        </authorList>
    </citation>
    <scope>NUCLEOTIDE SEQUENCE [LARGE SCALE GENOMIC DNA]</scope>
    <source>
        <strain evidence="8 9">RC002</strain>
    </source>
</reference>
<keyword evidence="3" id="KW-0479">Metal-binding</keyword>
<dbReference type="InterPro" id="IPR015797">
    <property type="entry name" value="NUDIX_hydrolase-like_dom_sf"/>
</dbReference>
<dbReference type="Pfam" id="PF00293">
    <property type="entry name" value="NUDIX"/>
    <property type="match status" value="1"/>
</dbReference>
<dbReference type="SUPFAM" id="SSF55811">
    <property type="entry name" value="Nudix"/>
    <property type="match status" value="1"/>
</dbReference>
<comment type="cofactor">
    <cofactor evidence="1">
        <name>Mn(2+)</name>
        <dbReference type="ChEBI" id="CHEBI:29035"/>
    </cofactor>
</comment>
<dbReference type="InterPro" id="IPR000086">
    <property type="entry name" value="NUDIX_hydrolase_dom"/>
</dbReference>
<accession>A0ABT7E784</accession>
<dbReference type="EMBL" id="JASKYM010000001">
    <property type="protein sequence ID" value="MDK2561923.1"/>
    <property type="molecule type" value="Genomic_DNA"/>
</dbReference>
<dbReference type="PROSITE" id="PS00893">
    <property type="entry name" value="NUDIX_BOX"/>
    <property type="match status" value="1"/>
</dbReference>
<keyword evidence="6" id="KW-0464">Manganese</keyword>
<feature type="domain" description="Nudix hydrolase" evidence="7">
    <location>
        <begin position="22"/>
        <end position="179"/>
    </location>
</feature>
<dbReference type="RefSeq" id="WP_284130918.1">
    <property type="nucleotide sequence ID" value="NZ_JASKYM010000001.1"/>
</dbReference>
<keyword evidence="4 8" id="KW-0378">Hydrolase</keyword>
<dbReference type="Gene3D" id="3.90.79.10">
    <property type="entry name" value="Nucleoside Triphosphate Pyrophosphohydrolase"/>
    <property type="match status" value="1"/>
</dbReference>
<dbReference type="Proteomes" id="UP001301012">
    <property type="component" value="Unassembled WGS sequence"/>
</dbReference>
<evidence type="ECO:0000256" key="5">
    <source>
        <dbReference type="ARBA" id="ARBA00022842"/>
    </source>
</evidence>
<dbReference type="PANTHER" id="PTHR12992:SF11">
    <property type="entry name" value="MITOCHONDRIAL COENZYME A DIPHOSPHATASE NUDT8"/>
    <property type="match status" value="1"/>
</dbReference>
<dbReference type="CDD" id="cd03426">
    <property type="entry name" value="NUDIX_CoAse_Nudt7"/>
    <property type="match status" value="1"/>
</dbReference>
<organism evidence="8 9">
    <name type="scientific">Romboutsia sedimentorum</name>
    <dbReference type="NCBI Taxonomy" id="1368474"/>
    <lineage>
        <taxon>Bacteria</taxon>
        <taxon>Bacillati</taxon>
        <taxon>Bacillota</taxon>
        <taxon>Clostridia</taxon>
        <taxon>Peptostreptococcales</taxon>
        <taxon>Peptostreptococcaceae</taxon>
        <taxon>Romboutsia</taxon>
    </lineage>
</organism>
<comment type="cofactor">
    <cofactor evidence="2">
        <name>Mg(2+)</name>
        <dbReference type="ChEBI" id="CHEBI:18420"/>
    </cofactor>
</comment>
<evidence type="ECO:0000256" key="3">
    <source>
        <dbReference type="ARBA" id="ARBA00022723"/>
    </source>
</evidence>
<evidence type="ECO:0000256" key="2">
    <source>
        <dbReference type="ARBA" id="ARBA00001946"/>
    </source>
</evidence>
<keyword evidence="9" id="KW-1185">Reference proteome</keyword>
<proteinExistence type="predicted"/>
<evidence type="ECO:0000256" key="6">
    <source>
        <dbReference type="ARBA" id="ARBA00023211"/>
    </source>
</evidence>
<keyword evidence="5" id="KW-0460">Magnesium</keyword>
<sequence length="203" mass="23774">MINQLKDKFKDFKPSINGSQNMQKASVTIPIVKIEDTYNILFEVRSKNLRTQPSEISFPGGKHNFNEDPLSAAIRETCEELGIHTSNIELITELDLYVNYSQLMIHPYLVYIKDLSKVDINKDEVDHIFYVPISTLLRENPTSYHNEVHIIPNKNFPYDIIPNKENYKFKIGCYKTLFYKYDNYIIWGITANILENFLDTIKK</sequence>
<evidence type="ECO:0000259" key="7">
    <source>
        <dbReference type="PROSITE" id="PS51462"/>
    </source>
</evidence>
<dbReference type="EC" id="3.6.1.55" evidence="8"/>
<dbReference type="GO" id="GO:0035539">
    <property type="term" value="F:8-oxo-7,8-dihydrodeoxyguanosine triphosphate pyrophosphatase activity"/>
    <property type="evidence" value="ECO:0007669"/>
    <property type="project" value="UniProtKB-EC"/>
</dbReference>
<dbReference type="PROSITE" id="PS51462">
    <property type="entry name" value="NUDIX"/>
    <property type="match status" value="1"/>
</dbReference>
<dbReference type="InterPro" id="IPR020084">
    <property type="entry name" value="NUDIX_hydrolase_CS"/>
</dbReference>